<reference evidence="1 2" key="1">
    <citation type="submission" date="2016-10" db="EMBL/GenBank/DDBJ databases">
        <title>Genome sequence of the basidiomycete white-rot fungus Trametes pubescens.</title>
        <authorList>
            <person name="Makela M.R."/>
            <person name="Granchi Z."/>
            <person name="Peng M."/>
            <person name="De Vries R.P."/>
            <person name="Grigoriev I."/>
            <person name="Riley R."/>
            <person name="Hilden K."/>
        </authorList>
    </citation>
    <scope>NUCLEOTIDE SEQUENCE [LARGE SCALE GENOMIC DNA]</scope>
    <source>
        <strain evidence="1 2">FBCC735</strain>
    </source>
</reference>
<name>A0A1M2VTJ4_TRAPU</name>
<dbReference type="Proteomes" id="UP000184267">
    <property type="component" value="Unassembled WGS sequence"/>
</dbReference>
<comment type="caution">
    <text evidence="1">The sequence shown here is derived from an EMBL/GenBank/DDBJ whole genome shotgun (WGS) entry which is preliminary data.</text>
</comment>
<evidence type="ECO:0000313" key="1">
    <source>
        <dbReference type="EMBL" id="OJT10925.1"/>
    </source>
</evidence>
<accession>A0A1M2VTJ4</accession>
<organism evidence="1 2">
    <name type="scientific">Trametes pubescens</name>
    <name type="common">White-rot fungus</name>
    <dbReference type="NCBI Taxonomy" id="154538"/>
    <lineage>
        <taxon>Eukaryota</taxon>
        <taxon>Fungi</taxon>
        <taxon>Dikarya</taxon>
        <taxon>Basidiomycota</taxon>
        <taxon>Agaricomycotina</taxon>
        <taxon>Agaricomycetes</taxon>
        <taxon>Polyporales</taxon>
        <taxon>Polyporaceae</taxon>
        <taxon>Trametes</taxon>
    </lineage>
</organism>
<protein>
    <submittedName>
        <fullName evidence="1">Uncharacterized protein</fullName>
    </submittedName>
</protein>
<proteinExistence type="predicted"/>
<gene>
    <name evidence="1" type="ORF">TRAPUB_12546</name>
</gene>
<evidence type="ECO:0000313" key="2">
    <source>
        <dbReference type="Proteomes" id="UP000184267"/>
    </source>
</evidence>
<sequence length="182" mass="19172">MALVSEDPDEDGVPVGTSTLVCVSSTVVNAVEVPEVKMTVPSEVNEDWNVTVVATAVVRTTVVVDVGAEDVSVGGELALEHEVVKSVAVAELDVTGTVMTTGTWIVVVPPAVHWLLTESTVLHELADKVPFDVGTQLTDWIVVTVGSSVDTLSLNDVETLSVVNVVNWVAVGDVMHDMVVEL</sequence>
<dbReference type="EMBL" id="MNAD01000707">
    <property type="protein sequence ID" value="OJT10925.1"/>
    <property type="molecule type" value="Genomic_DNA"/>
</dbReference>
<keyword evidence="2" id="KW-1185">Reference proteome</keyword>
<dbReference type="AlphaFoldDB" id="A0A1M2VTJ4"/>